<evidence type="ECO:0000313" key="5">
    <source>
        <dbReference type="Proteomes" id="UP000748025"/>
    </source>
</evidence>
<dbReference type="Gene3D" id="3.40.50.300">
    <property type="entry name" value="P-loop containing nucleotide triphosphate hydrolases"/>
    <property type="match status" value="1"/>
</dbReference>
<dbReference type="InterPro" id="IPR027417">
    <property type="entry name" value="P-loop_NTPase"/>
</dbReference>
<evidence type="ECO:0000256" key="1">
    <source>
        <dbReference type="ARBA" id="ARBA00022741"/>
    </source>
</evidence>
<name>A0A9P7N4I8_9HYPO</name>
<evidence type="ECO:0000259" key="3">
    <source>
        <dbReference type="PROSITE" id="PS51718"/>
    </source>
</evidence>
<reference evidence="4" key="1">
    <citation type="journal article" date="2020" name="bioRxiv">
        <title>Whole genome comparisons of ergot fungi reveals the divergence and evolution of species within the genus Claviceps are the result of varying mechanisms driving genome evolution and host range expansion.</title>
        <authorList>
            <person name="Wyka S.A."/>
            <person name="Mondo S.J."/>
            <person name="Liu M."/>
            <person name="Dettman J."/>
            <person name="Nalam V."/>
            <person name="Broders K.D."/>
        </authorList>
    </citation>
    <scope>NUCLEOTIDE SEQUENCE</scope>
    <source>
        <strain evidence="4">CCC 602</strain>
    </source>
</reference>
<comment type="caution">
    <text evidence="4">The sequence shown here is derived from an EMBL/GenBank/DDBJ whole genome shotgun (WGS) entry which is preliminary data.</text>
</comment>
<dbReference type="GO" id="GO:0005874">
    <property type="term" value="C:microtubule"/>
    <property type="evidence" value="ECO:0007669"/>
    <property type="project" value="TreeGrafter"/>
</dbReference>
<dbReference type="GO" id="GO:0008017">
    <property type="term" value="F:microtubule binding"/>
    <property type="evidence" value="ECO:0007669"/>
    <property type="project" value="TreeGrafter"/>
</dbReference>
<dbReference type="GO" id="GO:0000266">
    <property type="term" value="P:mitochondrial fission"/>
    <property type="evidence" value="ECO:0007669"/>
    <property type="project" value="TreeGrafter"/>
</dbReference>
<feature type="non-terminal residue" evidence="4">
    <location>
        <position position="616"/>
    </location>
</feature>
<dbReference type="GO" id="GO:0005525">
    <property type="term" value="F:GTP binding"/>
    <property type="evidence" value="ECO:0007669"/>
    <property type="project" value="InterPro"/>
</dbReference>
<gene>
    <name evidence="4" type="ORF">E4U43_003954</name>
</gene>
<accession>A0A9P7N4I8</accession>
<dbReference type="PRINTS" id="PR00195">
    <property type="entry name" value="DYNAMIN"/>
</dbReference>
<dbReference type="PANTHER" id="PTHR11566:SF21">
    <property type="entry name" value="DYNAMIN RELATED PROTEIN 1, ISOFORM A"/>
    <property type="match status" value="1"/>
</dbReference>
<dbReference type="EMBL" id="SRPW01002597">
    <property type="protein sequence ID" value="KAG5991712.1"/>
    <property type="molecule type" value="Genomic_DNA"/>
</dbReference>
<dbReference type="GO" id="GO:0048312">
    <property type="term" value="P:intracellular distribution of mitochondria"/>
    <property type="evidence" value="ECO:0007669"/>
    <property type="project" value="TreeGrafter"/>
</dbReference>
<dbReference type="InterPro" id="IPR045063">
    <property type="entry name" value="Dynamin_N"/>
</dbReference>
<keyword evidence="2" id="KW-0342">GTP-binding</keyword>
<dbReference type="InterPro" id="IPR022812">
    <property type="entry name" value="Dynamin"/>
</dbReference>
<evidence type="ECO:0000313" key="4">
    <source>
        <dbReference type="EMBL" id="KAG5991712.1"/>
    </source>
</evidence>
<dbReference type="Proteomes" id="UP000748025">
    <property type="component" value="Unassembled WGS sequence"/>
</dbReference>
<dbReference type="PANTHER" id="PTHR11566">
    <property type="entry name" value="DYNAMIN"/>
    <property type="match status" value="1"/>
</dbReference>
<dbReference type="InterPro" id="IPR000375">
    <property type="entry name" value="Dynamin_stalk"/>
</dbReference>
<organism evidence="4 5">
    <name type="scientific">Claviceps pusilla</name>
    <dbReference type="NCBI Taxonomy" id="123648"/>
    <lineage>
        <taxon>Eukaryota</taxon>
        <taxon>Fungi</taxon>
        <taxon>Dikarya</taxon>
        <taxon>Ascomycota</taxon>
        <taxon>Pezizomycotina</taxon>
        <taxon>Sordariomycetes</taxon>
        <taxon>Hypocreomycetidae</taxon>
        <taxon>Hypocreales</taxon>
        <taxon>Clavicipitaceae</taxon>
        <taxon>Claviceps</taxon>
    </lineage>
</organism>
<dbReference type="InterPro" id="IPR030381">
    <property type="entry name" value="G_DYNAMIN_dom"/>
</dbReference>
<dbReference type="GO" id="GO:0016559">
    <property type="term" value="P:peroxisome fission"/>
    <property type="evidence" value="ECO:0007669"/>
    <property type="project" value="TreeGrafter"/>
</dbReference>
<dbReference type="GO" id="GO:0005739">
    <property type="term" value="C:mitochondrion"/>
    <property type="evidence" value="ECO:0007669"/>
    <property type="project" value="TreeGrafter"/>
</dbReference>
<dbReference type="GO" id="GO:0016020">
    <property type="term" value="C:membrane"/>
    <property type="evidence" value="ECO:0007669"/>
    <property type="project" value="TreeGrafter"/>
</dbReference>
<keyword evidence="1" id="KW-0547">Nucleotide-binding</keyword>
<keyword evidence="5" id="KW-1185">Reference proteome</keyword>
<dbReference type="FunFam" id="3.40.50.300:FF:001425">
    <property type="entry name" value="Dynamin GTPase, putative"/>
    <property type="match status" value="1"/>
</dbReference>
<dbReference type="InterPro" id="IPR001401">
    <property type="entry name" value="Dynamin_GTPase"/>
</dbReference>
<proteinExistence type="predicted"/>
<dbReference type="SUPFAM" id="SSF52540">
    <property type="entry name" value="P-loop containing nucleoside triphosphate hydrolases"/>
    <property type="match status" value="1"/>
</dbReference>
<dbReference type="PROSITE" id="PS51718">
    <property type="entry name" value="G_DYNAMIN_2"/>
    <property type="match status" value="1"/>
</dbReference>
<sequence length="616" mass="68364">MEAAIDIQSSEHKNLLDSIDKLRAQGISRHVALPEIVVTGDQSAGKSSVLEAISGISFPTKDNLCTRFATELSLRRSPCTGVKVSIIPGKTCTAAQKKKLQKFAPKLEEGSKIDIGNVIELAKDAMGIAPKLKTFSDDILRIEVSGPQQPHLTMVDLPGLFQAGNSAQSDEDSETVADMVLRYMKQPRSIILAVVSAKSDFALQKVTRLARDFDPQGARTLGLITKPDTLDDGSESQLAYVNLAQNEDVRLRLGWHVLKNRDYKMVMANATSQERDEAETAFFSRGIWSQLDPATVGVAALRARLSDVLKKQIIAELPSLIKDVEDGMKKCKTKLQKLGSARETLADQKQYLFHISQKYAELMKGAIDGNYSDAFFGSSRSDEGFKRRLRARVQTLLTDFKNEMHEDGCSKRLIDLGDEVDENEVSLSDNEVFRSAFVEETSLRIDRNRGCELPGTFNPLIVGELFSEQCQPWEAISKSLASELMEAVQTTSHAMLHYVAVEETADKLDSLVSAWIHEIGEGMKASFAQLLRPHQDLHPITYNHALTENVHKAQAERRKRQAAAKIATMFRSEMESGDQIRLTTATLTHLLSAEAETDMKSYGSILAVDYMEAYYN</sequence>
<feature type="domain" description="Dynamin-type G" evidence="3">
    <location>
        <begin position="30"/>
        <end position="318"/>
    </location>
</feature>
<dbReference type="SMART" id="SM00053">
    <property type="entry name" value="DYNc"/>
    <property type="match status" value="1"/>
</dbReference>
<dbReference type="OrthoDB" id="415706at2759"/>
<dbReference type="CDD" id="cd08771">
    <property type="entry name" value="DLP_1"/>
    <property type="match status" value="1"/>
</dbReference>
<evidence type="ECO:0000256" key="2">
    <source>
        <dbReference type="ARBA" id="ARBA00023134"/>
    </source>
</evidence>
<dbReference type="Pfam" id="PF00350">
    <property type="entry name" value="Dynamin_N"/>
    <property type="match status" value="1"/>
</dbReference>
<dbReference type="Pfam" id="PF01031">
    <property type="entry name" value="Dynamin_M"/>
    <property type="match status" value="1"/>
</dbReference>
<dbReference type="AlphaFoldDB" id="A0A9P7N4I8"/>
<protein>
    <recommendedName>
        <fullName evidence="3">Dynamin-type G domain-containing protein</fullName>
    </recommendedName>
</protein>
<dbReference type="GO" id="GO:0003924">
    <property type="term" value="F:GTPase activity"/>
    <property type="evidence" value="ECO:0007669"/>
    <property type="project" value="InterPro"/>
</dbReference>
<dbReference type="GO" id="GO:0006897">
    <property type="term" value="P:endocytosis"/>
    <property type="evidence" value="ECO:0007669"/>
    <property type="project" value="TreeGrafter"/>
</dbReference>